<dbReference type="PANTHER" id="PTHR30399">
    <property type="entry name" value="UNCHARACTERIZED PROTEIN YGJP"/>
    <property type="match status" value="1"/>
</dbReference>
<proteinExistence type="predicted"/>
<name>A0A5J4L721_9ZZZZ</name>
<protein>
    <submittedName>
        <fullName evidence="2">DUF45 domain-containing protein</fullName>
    </submittedName>
</protein>
<dbReference type="Gene3D" id="3.30.2010.10">
    <property type="entry name" value="Metalloproteases ('zincins'), catalytic domain"/>
    <property type="match status" value="1"/>
</dbReference>
<evidence type="ECO:0000313" key="2">
    <source>
        <dbReference type="EMBL" id="GER94527.1"/>
    </source>
</evidence>
<dbReference type="PANTHER" id="PTHR30399:SF1">
    <property type="entry name" value="UTP PYROPHOSPHATASE"/>
    <property type="match status" value="1"/>
</dbReference>
<dbReference type="CDD" id="cd07344">
    <property type="entry name" value="M48_yhfN_like"/>
    <property type="match status" value="1"/>
</dbReference>
<evidence type="ECO:0000259" key="1">
    <source>
        <dbReference type="Pfam" id="PF01863"/>
    </source>
</evidence>
<dbReference type="Pfam" id="PF01863">
    <property type="entry name" value="YgjP-like"/>
    <property type="match status" value="1"/>
</dbReference>
<dbReference type="InterPro" id="IPR002725">
    <property type="entry name" value="YgjP-like_metallopeptidase"/>
</dbReference>
<reference evidence="2" key="1">
    <citation type="submission" date="2019-10" db="EMBL/GenBank/DDBJ databases">
        <title>Metagenomic sequencing of thiosulfate-disproportionating enrichment culture.</title>
        <authorList>
            <person name="Umezawa K."/>
            <person name="Kojima H."/>
            <person name="Fukui M."/>
        </authorList>
    </citation>
    <scope>NUCLEOTIDE SEQUENCE</scope>
    <source>
        <strain evidence="2">45J</strain>
    </source>
</reference>
<feature type="domain" description="YgjP-like metallopeptidase" evidence="1">
    <location>
        <begin position="9"/>
        <end position="100"/>
    </location>
</feature>
<dbReference type="EMBL" id="BLAB01000001">
    <property type="protein sequence ID" value="GER94527.1"/>
    <property type="molecule type" value="Genomic_DNA"/>
</dbReference>
<gene>
    <name evidence="2" type="ORF">A45J_2290</name>
</gene>
<sequence length="108" mass="12819">MTGWKDKFDFKNAVLDWASRLEIKVALIYVRPMKNKWASCSTNGHLNFNVELLKMDKKLGEYVIVHELLHFRVANHGPLWKSYMNAFLPAWEELDNQLKKITKQEREL</sequence>
<dbReference type="AlphaFoldDB" id="A0A5J4L721"/>
<dbReference type="InterPro" id="IPR053136">
    <property type="entry name" value="UTP_pyrophosphatase-like"/>
</dbReference>
<accession>A0A5J4L721</accession>
<comment type="caution">
    <text evidence="2">The sequence shown here is derived from an EMBL/GenBank/DDBJ whole genome shotgun (WGS) entry which is preliminary data.</text>
</comment>
<organism evidence="2">
    <name type="scientific">hot springs metagenome</name>
    <dbReference type="NCBI Taxonomy" id="433727"/>
    <lineage>
        <taxon>unclassified sequences</taxon>
        <taxon>metagenomes</taxon>
        <taxon>ecological metagenomes</taxon>
    </lineage>
</organism>